<reference evidence="3" key="3">
    <citation type="submission" date="2020-12" db="UniProtKB">
        <authorList>
            <consortium name="EnsemblPlants"/>
        </authorList>
    </citation>
    <scope>IDENTIFICATION</scope>
</reference>
<proteinExistence type="predicted"/>
<reference evidence="2 4" key="1">
    <citation type="journal article" date="2008" name="Science">
        <title>The Physcomitrella genome reveals evolutionary insights into the conquest of land by plants.</title>
        <authorList>
            <person name="Rensing S."/>
            <person name="Lang D."/>
            <person name="Zimmer A."/>
            <person name="Terry A."/>
            <person name="Salamov A."/>
            <person name="Shapiro H."/>
            <person name="Nishiyama T."/>
            <person name="Perroud P.-F."/>
            <person name="Lindquist E."/>
            <person name="Kamisugi Y."/>
            <person name="Tanahashi T."/>
            <person name="Sakakibara K."/>
            <person name="Fujita T."/>
            <person name="Oishi K."/>
            <person name="Shin-I T."/>
            <person name="Kuroki Y."/>
            <person name="Toyoda A."/>
            <person name="Suzuki Y."/>
            <person name="Hashimoto A."/>
            <person name="Yamaguchi K."/>
            <person name="Sugano A."/>
            <person name="Kohara Y."/>
            <person name="Fujiyama A."/>
            <person name="Anterola A."/>
            <person name="Aoki S."/>
            <person name="Ashton N."/>
            <person name="Barbazuk W.B."/>
            <person name="Barker E."/>
            <person name="Bennetzen J."/>
            <person name="Bezanilla M."/>
            <person name="Blankenship R."/>
            <person name="Cho S.H."/>
            <person name="Dutcher S."/>
            <person name="Estelle M."/>
            <person name="Fawcett J.A."/>
            <person name="Gundlach H."/>
            <person name="Hanada K."/>
            <person name="Heyl A."/>
            <person name="Hicks K.A."/>
            <person name="Hugh J."/>
            <person name="Lohr M."/>
            <person name="Mayer K."/>
            <person name="Melkozernov A."/>
            <person name="Murata T."/>
            <person name="Nelson D."/>
            <person name="Pils B."/>
            <person name="Prigge M."/>
            <person name="Reiss B."/>
            <person name="Renner T."/>
            <person name="Rombauts S."/>
            <person name="Rushton P."/>
            <person name="Sanderfoot A."/>
            <person name="Schween G."/>
            <person name="Shiu S.-H."/>
            <person name="Stueber K."/>
            <person name="Theodoulou F.L."/>
            <person name="Tu H."/>
            <person name="Van de Peer Y."/>
            <person name="Verrier P.J."/>
            <person name="Waters E."/>
            <person name="Wood A."/>
            <person name="Yang L."/>
            <person name="Cove D."/>
            <person name="Cuming A."/>
            <person name="Hasebe M."/>
            <person name="Lucas S."/>
            <person name="Mishler D.B."/>
            <person name="Reski R."/>
            <person name="Grigoriev I."/>
            <person name="Quatrano R.S."/>
            <person name="Boore J.L."/>
        </authorList>
    </citation>
    <scope>NUCLEOTIDE SEQUENCE [LARGE SCALE GENOMIC DNA]</scope>
    <source>
        <strain evidence="3 4">cv. Gransden 2004</strain>
    </source>
</reference>
<dbReference type="Proteomes" id="UP000006727">
    <property type="component" value="Chromosome 2"/>
</dbReference>
<dbReference type="EnsemblPlants" id="Pp3c2_27020V3.2">
    <property type="protein sequence ID" value="Pp3c2_27020V3.2"/>
    <property type="gene ID" value="Pp3c2_27020"/>
</dbReference>
<reference evidence="2 4" key="2">
    <citation type="journal article" date="2018" name="Plant J.">
        <title>The Physcomitrella patens chromosome-scale assembly reveals moss genome structure and evolution.</title>
        <authorList>
            <person name="Lang D."/>
            <person name="Ullrich K.K."/>
            <person name="Murat F."/>
            <person name="Fuchs J."/>
            <person name="Jenkins J."/>
            <person name="Haas F.B."/>
            <person name="Piednoel M."/>
            <person name="Gundlach H."/>
            <person name="Van Bel M."/>
            <person name="Meyberg R."/>
            <person name="Vives C."/>
            <person name="Morata J."/>
            <person name="Symeonidi A."/>
            <person name="Hiss M."/>
            <person name="Muchero W."/>
            <person name="Kamisugi Y."/>
            <person name="Saleh O."/>
            <person name="Blanc G."/>
            <person name="Decker E.L."/>
            <person name="van Gessel N."/>
            <person name="Grimwood J."/>
            <person name="Hayes R.D."/>
            <person name="Graham S.W."/>
            <person name="Gunter L.E."/>
            <person name="McDaniel S.F."/>
            <person name="Hoernstein S.N.W."/>
            <person name="Larsson A."/>
            <person name="Li F.W."/>
            <person name="Perroud P.F."/>
            <person name="Phillips J."/>
            <person name="Ranjan P."/>
            <person name="Rokshar D.S."/>
            <person name="Rothfels C.J."/>
            <person name="Schneider L."/>
            <person name="Shu S."/>
            <person name="Stevenson D.W."/>
            <person name="Thummler F."/>
            <person name="Tillich M."/>
            <person name="Villarreal Aguilar J.C."/>
            <person name="Widiez T."/>
            <person name="Wong G.K."/>
            <person name="Wymore A."/>
            <person name="Zhang Y."/>
            <person name="Zimmer A.D."/>
            <person name="Quatrano R.S."/>
            <person name="Mayer K.F.X."/>
            <person name="Goodstein D."/>
            <person name="Casacuberta J.M."/>
            <person name="Vandepoele K."/>
            <person name="Reski R."/>
            <person name="Cuming A.C."/>
            <person name="Tuskan G.A."/>
            <person name="Maumus F."/>
            <person name="Salse J."/>
            <person name="Schmutz J."/>
            <person name="Rensing S.A."/>
        </authorList>
    </citation>
    <scope>NUCLEOTIDE SEQUENCE [LARGE SCALE GENOMIC DNA]</scope>
    <source>
        <strain evidence="3 4">cv. Gransden 2004</strain>
    </source>
</reference>
<dbReference type="InParanoid" id="A0A2K1L350"/>
<feature type="region of interest" description="Disordered" evidence="1">
    <location>
        <begin position="147"/>
        <end position="181"/>
    </location>
</feature>
<evidence type="ECO:0000256" key="1">
    <source>
        <dbReference type="SAM" id="MobiDB-lite"/>
    </source>
</evidence>
<dbReference type="Gramene" id="Pp3c2_27020V3.2">
    <property type="protein sequence ID" value="Pp3c2_27020V3.2"/>
    <property type="gene ID" value="Pp3c2_27020"/>
</dbReference>
<protein>
    <submittedName>
        <fullName evidence="2 3">Uncharacterized protein</fullName>
    </submittedName>
</protein>
<evidence type="ECO:0000313" key="3">
    <source>
        <dbReference type="EnsemblPlants" id="Pp3c2_27020V3.1"/>
    </source>
</evidence>
<dbReference type="Gramene" id="Pp3c2_27020V3.1">
    <property type="protein sequence ID" value="Pp3c2_27020V3.1"/>
    <property type="gene ID" value="Pp3c2_27020"/>
</dbReference>
<evidence type="ECO:0000313" key="2">
    <source>
        <dbReference type="EMBL" id="PNR60454.1"/>
    </source>
</evidence>
<evidence type="ECO:0000313" key="4">
    <source>
        <dbReference type="Proteomes" id="UP000006727"/>
    </source>
</evidence>
<feature type="compositionally biased region" description="Polar residues" evidence="1">
    <location>
        <begin position="149"/>
        <end position="165"/>
    </location>
</feature>
<dbReference type="AlphaFoldDB" id="A0A2K1L350"/>
<accession>A0A2K1L350</accession>
<organism evidence="2">
    <name type="scientific">Physcomitrium patens</name>
    <name type="common">Spreading-leaved earth moss</name>
    <name type="synonym">Physcomitrella patens</name>
    <dbReference type="NCBI Taxonomy" id="3218"/>
    <lineage>
        <taxon>Eukaryota</taxon>
        <taxon>Viridiplantae</taxon>
        <taxon>Streptophyta</taxon>
        <taxon>Embryophyta</taxon>
        <taxon>Bryophyta</taxon>
        <taxon>Bryophytina</taxon>
        <taxon>Bryopsida</taxon>
        <taxon>Funariidae</taxon>
        <taxon>Funariales</taxon>
        <taxon>Funariaceae</taxon>
        <taxon>Physcomitrium</taxon>
    </lineage>
</organism>
<gene>
    <name evidence="2" type="ORF">PHYPA_003247</name>
</gene>
<name>A0A2K1L350_PHYPA</name>
<dbReference type="EnsemblPlants" id="Pp3c2_27020V3.1">
    <property type="protein sequence ID" value="Pp3c2_27020V3.1"/>
    <property type="gene ID" value="Pp3c2_27020"/>
</dbReference>
<dbReference type="EMBL" id="ABEU02000002">
    <property type="protein sequence ID" value="PNR60454.1"/>
    <property type="molecule type" value="Genomic_DNA"/>
</dbReference>
<keyword evidence="4" id="KW-1185">Reference proteome</keyword>
<sequence>MTVSSPQLHLEYLRARSATQQCQATSSPAFVSDLVAHTELTRASIILCTHNGSNVHHLPPINTLCLLVLQPYFTLSKIASFGHIQKQDFITVNPNKTTRMSTQRITWSMSRPMWGIWGSKPWSSTREMSSSTATVLVTFPFNDDPVVKSTGNNPKDSAPVPTTDSDGVRANASPPPLKSSRTVNSTSLLKFIVKKALKEVTNLEFRFQSCTGVLCWQRAEITVSS</sequence>